<dbReference type="AlphaFoldDB" id="A0A840IH87"/>
<feature type="transmembrane region" description="Helical" evidence="1">
    <location>
        <begin position="328"/>
        <end position="345"/>
    </location>
</feature>
<keyword evidence="1" id="KW-1133">Transmembrane helix</keyword>
<feature type="transmembrane region" description="Helical" evidence="1">
    <location>
        <begin position="211"/>
        <end position="233"/>
    </location>
</feature>
<evidence type="ECO:0000256" key="1">
    <source>
        <dbReference type="SAM" id="Phobius"/>
    </source>
</evidence>
<feature type="transmembrane region" description="Helical" evidence="1">
    <location>
        <begin position="187"/>
        <end position="204"/>
    </location>
</feature>
<evidence type="ECO:0000313" key="2">
    <source>
        <dbReference type="EMBL" id="MBB4663543.1"/>
    </source>
</evidence>
<feature type="transmembrane region" description="Helical" evidence="1">
    <location>
        <begin position="82"/>
        <end position="103"/>
    </location>
</feature>
<keyword evidence="1" id="KW-0472">Membrane</keyword>
<feature type="transmembrane region" description="Helical" evidence="1">
    <location>
        <begin position="239"/>
        <end position="257"/>
    </location>
</feature>
<dbReference type="InterPro" id="IPR007820">
    <property type="entry name" value="AbrB_fam"/>
</dbReference>
<dbReference type="Proteomes" id="UP000585272">
    <property type="component" value="Unassembled WGS sequence"/>
</dbReference>
<dbReference type="InterPro" id="IPR017516">
    <property type="entry name" value="AbrB_dup"/>
</dbReference>
<feature type="transmembrane region" description="Helical" evidence="1">
    <location>
        <begin position="264"/>
        <end position="285"/>
    </location>
</feature>
<feature type="transmembrane region" description="Helical" evidence="1">
    <location>
        <begin position="49"/>
        <end position="70"/>
    </location>
</feature>
<evidence type="ECO:0000313" key="3">
    <source>
        <dbReference type="Proteomes" id="UP000585272"/>
    </source>
</evidence>
<dbReference type="EMBL" id="JACHNU010000004">
    <property type="protein sequence ID" value="MBB4663543.1"/>
    <property type="molecule type" value="Genomic_DNA"/>
</dbReference>
<dbReference type="PANTHER" id="PTHR38457:SF1">
    <property type="entry name" value="REGULATOR ABRB-RELATED"/>
    <property type="match status" value="1"/>
</dbReference>
<comment type="caution">
    <text evidence="2">The sequence shown here is derived from an EMBL/GenBank/DDBJ whole genome shotgun (WGS) entry which is preliminary data.</text>
</comment>
<dbReference type="GO" id="GO:0010468">
    <property type="term" value="P:regulation of gene expression"/>
    <property type="evidence" value="ECO:0007669"/>
    <property type="project" value="InterPro"/>
</dbReference>
<dbReference type="RefSeq" id="WP_183343267.1">
    <property type="nucleotide sequence ID" value="NZ_JACHNU010000004.1"/>
</dbReference>
<protein>
    <recommendedName>
        <fullName evidence="4">AbrB family transcriptional regulator</fullName>
    </recommendedName>
</protein>
<feature type="transmembrane region" description="Helical" evidence="1">
    <location>
        <begin position="146"/>
        <end position="167"/>
    </location>
</feature>
<gene>
    <name evidence="2" type="ORF">BDZ31_003138</name>
</gene>
<proteinExistence type="predicted"/>
<accession>A0A840IH87</accession>
<keyword evidence="1" id="KW-0812">Transmembrane</keyword>
<dbReference type="PIRSF" id="PIRSF038991">
    <property type="entry name" value="Protein_AbrB"/>
    <property type="match status" value="1"/>
</dbReference>
<dbReference type="NCBIfam" id="TIGR03082">
    <property type="entry name" value="Gneg_AbrB_dup"/>
    <property type="match status" value="2"/>
</dbReference>
<organism evidence="2 3">
    <name type="scientific">Conexibacter arvalis</name>
    <dbReference type="NCBI Taxonomy" id="912552"/>
    <lineage>
        <taxon>Bacteria</taxon>
        <taxon>Bacillati</taxon>
        <taxon>Actinomycetota</taxon>
        <taxon>Thermoleophilia</taxon>
        <taxon>Solirubrobacterales</taxon>
        <taxon>Conexibacteraceae</taxon>
        <taxon>Conexibacter</taxon>
    </lineage>
</organism>
<keyword evidence="3" id="KW-1185">Reference proteome</keyword>
<evidence type="ECO:0008006" key="4">
    <source>
        <dbReference type="Google" id="ProtNLM"/>
    </source>
</evidence>
<dbReference type="PANTHER" id="PTHR38457">
    <property type="entry name" value="REGULATOR ABRB-RELATED"/>
    <property type="match status" value="1"/>
</dbReference>
<dbReference type="Pfam" id="PF05145">
    <property type="entry name" value="AbrB"/>
    <property type="match status" value="1"/>
</dbReference>
<sequence>MPRTAAWLALGAVTVLAAVALDRAGLPSATLFAALVVGLLVALRRPGRLAVGAAPFAVAQAVTGVTLGCYLQSESLSALADVWLPVALVSAATLLLSLLAGHVMARVTEVDEPTAALGMVAGGASGIVTMARDLGADDRIVAFMQYARVLLIVLATPLLVAIFFPGAHGEAPAVVGNGPFLGSAGDWAATAAVAAVGALAGRLARMPAGVLLGPLLVAAGLTLALPDGSLAVPPLLREAGFAVIGLQVGLGFTVATVRQLGRLLLPVVLSVVALVAACFALAVVLHATSHASLLDAYLATTPGGLYAVLAAAVGTGADTTFVVAVQSLRLLVMVLLAPYAVRLLLHARARRSVRLP</sequence>
<name>A0A840IH87_9ACTN</name>
<reference evidence="2 3" key="1">
    <citation type="submission" date="2020-08" db="EMBL/GenBank/DDBJ databases">
        <title>Genomic Encyclopedia of Archaeal and Bacterial Type Strains, Phase II (KMG-II): from individual species to whole genera.</title>
        <authorList>
            <person name="Goeker M."/>
        </authorList>
    </citation>
    <scope>NUCLEOTIDE SEQUENCE [LARGE SCALE GENOMIC DNA]</scope>
    <source>
        <strain evidence="2 3">DSM 23288</strain>
    </source>
</reference>
<dbReference type="GO" id="GO:0016020">
    <property type="term" value="C:membrane"/>
    <property type="evidence" value="ECO:0007669"/>
    <property type="project" value="InterPro"/>
</dbReference>